<name>A0A9W7F3I0_9STRA</name>
<dbReference type="PANTHER" id="PTHR10628">
    <property type="entry name" value="SIALIDASE"/>
    <property type="match status" value="1"/>
</dbReference>
<dbReference type="Gene3D" id="2.120.10.10">
    <property type="match status" value="1"/>
</dbReference>
<keyword evidence="2" id="KW-1133">Transmembrane helix</keyword>
<organism evidence="5 6">
    <name type="scientific">Triparma laevis f. longispina</name>
    <dbReference type="NCBI Taxonomy" id="1714387"/>
    <lineage>
        <taxon>Eukaryota</taxon>
        <taxon>Sar</taxon>
        <taxon>Stramenopiles</taxon>
        <taxon>Ochrophyta</taxon>
        <taxon>Bolidophyceae</taxon>
        <taxon>Parmales</taxon>
        <taxon>Triparmaceae</taxon>
        <taxon>Triparma</taxon>
    </lineage>
</organism>
<gene>
    <name evidence="5" type="ORF">TrLO_g6052</name>
</gene>
<feature type="transmembrane region" description="Helical" evidence="2">
    <location>
        <begin position="517"/>
        <end position="538"/>
    </location>
</feature>
<feature type="transmembrane region" description="Helical" evidence="2">
    <location>
        <begin position="486"/>
        <end position="505"/>
    </location>
</feature>
<evidence type="ECO:0000313" key="5">
    <source>
        <dbReference type="EMBL" id="GMI02230.1"/>
    </source>
</evidence>
<keyword evidence="2" id="KW-0812">Transmembrane</keyword>
<feature type="transmembrane region" description="Helical" evidence="2">
    <location>
        <begin position="425"/>
        <end position="446"/>
    </location>
</feature>
<dbReference type="EMBL" id="BRXW01000041">
    <property type="protein sequence ID" value="GMI02230.1"/>
    <property type="molecule type" value="Genomic_DNA"/>
</dbReference>
<dbReference type="GO" id="GO:0016020">
    <property type="term" value="C:membrane"/>
    <property type="evidence" value="ECO:0007669"/>
    <property type="project" value="TreeGrafter"/>
</dbReference>
<feature type="signal peptide" evidence="3">
    <location>
        <begin position="1"/>
        <end position="20"/>
    </location>
</feature>
<keyword evidence="6" id="KW-1185">Reference proteome</keyword>
<dbReference type="InterPro" id="IPR036278">
    <property type="entry name" value="Sialidase_sf"/>
</dbReference>
<feature type="chain" id="PRO_5040778620" description="Sialidase domain-containing protein" evidence="3">
    <location>
        <begin position="21"/>
        <end position="579"/>
    </location>
</feature>
<evidence type="ECO:0000256" key="3">
    <source>
        <dbReference type="SAM" id="SignalP"/>
    </source>
</evidence>
<dbReference type="SUPFAM" id="SSF50939">
    <property type="entry name" value="Sialidases"/>
    <property type="match status" value="1"/>
</dbReference>
<evidence type="ECO:0000256" key="1">
    <source>
        <dbReference type="SAM" id="MobiDB-lite"/>
    </source>
</evidence>
<feature type="region of interest" description="Disordered" evidence="1">
    <location>
        <begin position="553"/>
        <end position="579"/>
    </location>
</feature>
<dbReference type="CDD" id="cd15482">
    <property type="entry name" value="Sialidase_non-viral"/>
    <property type="match status" value="1"/>
</dbReference>
<protein>
    <recommendedName>
        <fullName evidence="4">Sialidase domain-containing protein</fullName>
    </recommendedName>
</protein>
<comment type="caution">
    <text evidence="5">The sequence shown here is derived from an EMBL/GenBank/DDBJ whole genome shotgun (WGS) entry which is preliminary data.</text>
</comment>
<dbReference type="InterPro" id="IPR011040">
    <property type="entry name" value="Sialidase"/>
</dbReference>
<dbReference type="PANTHER" id="PTHR10628:SF30">
    <property type="entry name" value="EXO-ALPHA-SIALIDASE"/>
    <property type="match status" value="1"/>
</dbReference>
<proteinExistence type="predicted"/>
<dbReference type="OrthoDB" id="2739686at2759"/>
<dbReference type="AlphaFoldDB" id="A0A9W7F3I0"/>
<evidence type="ECO:0000259" key="4">
    <source>
        <dbReference type="Pfam" id="PF13088"/>
    </source>
</evidence>
<keyword evidence="3" id="KW-0732">Signal</keyword>
<dbReference type="GO" id="GO:0005737">
    <property type="term" value="C:cytoplasm"/>
    <property type="evidence" value="ECO:0007669"/>
    <property type="project" value="TreeGrafter"/>
</dbReference>
<feature type="domain" description="Sialidase" evidence="4">
    <location>
        <begin position="69"/>
        <end position="360"/>
    </location>
</feature>
<evidence type="ECO:0000256" key="2">
    <source>
        <dbReference type="SAM" id="Phobius"/>
    </source>
</evidence>
<dbReference type="Proteomes" id="UP001165122">
    <property type="component" value="Unassembled WGS sequence"/>
</dbReference>
<dbReference type="Pfam" id="PF13088">
    <property type="entry name" value="BNR_2"/>
    <property type="match status" value="1"/>
</dbReference>
<reference evidence="6" key="1">
    <citation type="journal article" date="2023" name="Commun. Biol.">
        <title>Genome analysis of Parmales, the sister group of diatoms, reveals the evolutionary specialization of diatoms from phago-mixotrophs to photoautotrophs.</title>
        <authorList>
            <person name="Ban H."/>
            <person name="Sato S."/>
            <person name="Yoshikawa S."/>
            <person name="Yamada K."/>
            <person name="Nakamura Y."/>
            <person name="Ichinomiya M."/>
            <person name="Sato N."/>
            <person name="Blanc-Mathieu R."/>
            <person name="Endo H."/>
            <person name="Kuwata A."/>
            <person name="Ogata H."/>
        </authorList>
    </citation>
    <scope>NUCLEOTIDE SEQUENCE [LARGE SCALE GENOMIC DNA]</scope>
    <source>
        <strain evidence="6">NIES 3700</strain>
    </source>
</reference>
<dbReference type="GO" id="GO:0006689">
    <property type="term" value="P:ganglioside catabolic process"/>
    <property type="evidence" value="ECO:0007669"/>
    <property type="project" value="TreeGrafter"/>
</dbReference>
<evidence type="ECO:0000313" key="6">
    <source>
        <dbReference type="Proteomes" id="UP001165122"/>
    </source>
</evidence>
<keyword evidence="2" id="KW-0472">Membrane</keyword>
<accession>A0A9W7F3I0</accession>
<dbReference type="GO" id="GO:0004308">
    <property type="term" value="F:exo-alpha-sialidase activity"/>
    <property type="evidence" value="ECO:0007669"/>
    <property type="project" value="InterPro"/>
</dbReference>
<dbReference type="InterPro" id="IPR026856">
    <property type="entry name" value="Sialidase_fam"/>
</dbReference>
<sequence length="579" mass="64067">MVSKMTSILSILILLTTANAASNDLSSSPNTRQLVEAESTGGPVIDVFTSGEGGWECYKIPTLFTTSSGTLLAIAEARGGDCMDWQDTDLVMKRSLDGGDTWDTDVTLLVPGGFDKHNVAGNIAIVQDKTTGKIWMPFNRGNWGFYMTSSTDDGLTWKEPYELHGIKNTFEMWVGFGPPSGIQTTSGRLLLPAYASSVPIYDNGIFTYSFVVYSDDNGLTWKRGKNVPSGGWFMDFFSGDFGNEAEIIEFEASQKLMINSRAAWGKRIQSYSEDDGETWSTYEDTTLPNPMMGCEGSVVSLGDDNGVLFSGPNTAEVIRTKMTVYKSPDQGKQWLESYEVDTTLSATVGYSSMIRKNDGVTAIIWGRSLEEETLFVPDFISYRTLPVSLHGQTRDVSGHAAPSGVAEDMGWQNTIGKFEKFHGSVGFYCLLAGNYILLLFQFIVYFSRVLYYCKKRTKRNDQVKTGEDAKKCCNLGCITRVLFRRIIVFFTFLLSVLGVAAEQIFQLDDGKRWINQSLNVLVFQGVCLVLLVWLPWVVGKYCGSKEEGELDLSELTSPSAPPQGDMELGRASSMRRVSL</sequence>
<dbReference type="GO" id="GO:0009313">
    <property type="term" value="P:oligosaccharide catabolic process"/>
    <property type="evidence" value="ECO:0007669"/>
    <property type="project" value="TreeGrafter"/>
</dbReference>